<dbReference type="Pfam" id="PF08769">
    <property type="entry name" value="Spo0A_C"/>
    <property type="match status" value="1"/>
</dbReference>
<dbReference type="InterPro" id="IPR014879">
    <property type="entry name" value="Spo0A_C"/>
</dbReference>
<reference evidence="2" key="2">
    <citation type="journal article" date="2021" name="PeerJ">
        <title>Extensive microbial diversity within the chicken gut microbiome revealed by metagenomics and culture.</title>
        <authorList>
            <person name="Gilroy R."/>
            <person name="Ravi A."/>
            <person name="Getino M."/>
            <person name="Pursley I."/>
            <person name="Horton D.L."/>
            <person name="Alikhan N.F."/>
            <person name="Baker D."/>
            <person name="Gharbi K."/>
            <person name="Hall N."/>
            <person name="Watson M."/>
            <person name="Adriaenssens E.M."/>
            <person name="Foster-Nyarko E."/>
            <person name="Jarju S."/>
            <person name="Secka A."/>
            <person name="Antonio M."/>
            <person name="Oren A."/>
            <person name="Chaudhuri R.R."/>
            <person name="La Ragione R."/>
            <person name="Hildebrand F."/>
            <person name="Pallen M.J."/>
        </authorList>
    </citation>
    <scope>NUCLEOTIDE SEQUENCE</scope>
    <source>
        <strain evidence="2">CHK186-9395</strain>
    </source>
</reference>
<name>A0A9D1SZ05_9FIRM</name>
<sequence>MNKEKFNEEQLDYLNKLLDERGLNVKWIGRQYLVNVVELVFFNSNLMLSFNTKVFPEVAKIYGTKDINVEKSVRNAILKSEYKKNNYTTTKMFVMDLVQKLKLFSLNGLAELTN</sequence>
<dbReference type="EMBL" id="DVOJ01000006">
    <property type="protein sequence ID" value="HIV01256.1"/>
    <property type="molecule type" value="Genomic_DNA"/>
</dbReference>
<accession>A0A9D1SZ05</accession>
<dbReference type="GO" id="GO:0005509">
    <property type="term" value="F:calcium ion binding"/>
    <property type="evidence" value="ECO:0007669"/>
    <property type="project" value="InterPro"/>
</dbReference>
<proteinExistence type="predicted"/>
<evidence type="ECO:0000259" key="1">
    <source>
        <dbReference type="Pfam" id="PF08769"/>
    </source>
</evidence>
<dbReference type="AlphaFoldDB" id="A0A9D1SZ05"/>
<protein>
    <recommendedName>
        <fullName evidence="1">Sporulation initiation factor Spo0A C-terminal domain-containing protein</fullName>
    </recommendedName>
</protein>
<evidence type="ECO:0000313" key="2">
    <source>
        <dbReference type="EMBL" id="HIV01256.1"/>
    </source>
</evidence>
<dbReference type="GO" id="GO:0005737">
    <property type="term" value="C:cytoplasm"/>
    <property type="evidence" value="ECO:0007669"/>
    <property type="project" value="InterPro"/>
</dbReference>
<comment type="caution">
    <text evidence="2">The sequence shown here is derived from an EMBL/GenBank/DDBJ whole genome shotgun (WGS) entry which is preliminary data.</text>
</comment>
<organism evidence="2 3">
    <name type="scientific">Candidatus Caccopulliclostridium gallistercoris</name>
    <dbReference type="NCBI Taxonomy" id="2840719"/>
    <lineage>
        <taxon>Bacteria</taxon>
        <taxon>Bacillati</taxon>
        <taxon>Bacillota</taxon>
        <taxon>Clostridia</taxon>
        <taxon>Candidatus Caccopulliclostridium</taxon>
    </lineage>
</organism>
<dbReference type="GO" id="GO:0003700">
    <property type="term" value="F:DNA-binding transcription factor activity"/>
    <property type="evidence" value="ECO:0007669"/>
    <property type="project" value="InterPro"/>
</dbReference>
<dbReference type="GO" id="GO:0042173">
    <property type="term" value="P:regulation of sporulation resulting in formation of a cellular spore"/>
    <property type="evidence" value="ECO:0007669"/>
    <property type="project" value="InterPro"/>
</dbReference>
<feature type="domain" description="Sporulation initiation factor Spo0A C-terminal" evidence="1">
    <location>
        <begin position="16"/>
        <end position="97"/>
    </location>
</feature>
<dbReference type="GO" id="GO:0003677">
    <property type="term" value="F:DNA binding"/>
    <property type="evidence" value="ECO:0007669"/>
    <property type="project" value="InterPro"/>
</dbReference>
<reference evidence="2" key="1">
    <citation type="submission" date="2020-10" db="EMBL/GenBank/DDBJ databases">
        <authorList>
            <person name="Gilroy R."/>
        </authorList>
    </citation>
    <scope>NUCLEOTIDE SEQUENCE</scope>
    <source>
        <strain evidence="2">CHK186-9395</strain>
    </source>
</reference>
<dbReference type="InterPro" id="IPR036388">
    <property type="entry name" value="WH-like_DNA-bd_sf"/>
</dbReference>
<dbReference type="SUPFAM" id="SSF46894">
    <property type="entry name" value="C-terminal effector domain of the bipartite response regulators"/>
    <property type="match status" value="1"/>
</dbReference>
<dbReference type="Gene3D" id="1.10.10.10">
    <property type="entry name" value="Winged helix-like DNA-binding domain superfamily/Winged helix DNA-binding domain"/>
    <property type="match status" value="1"/>
</dbReference>
<dbReference type="Proteomes" id="UP000886861">
    <property type="component" value="Unassembled WGS sequence"/>
</dbReference>
<gene>
    <name evidence="2" type="ORF">IAA62_01710</name>
</gene>
<dbReference type="InterPro" id="IPR016032">
    <property type="entry name" value="Sig_transdc_resp-reg_C-effctor"/>
</dbReference>
<evidence type="ECO:0000313" key="3">
    <source>
        <dbReference type="Proteomes" id="UP000886861"/>
    </source>
</evidence>